<gene>
    <name evidence="2" type="primary">Tcb1_1</name>
    <name evidence="2" type="ORF">G6Z78_0009315</name>
</gene>
<organism evidence="2 3">
    <name type="scientific">Pseudoatta argentina</name>
    <dbReference type="NCBI Taxonomy" id="621737"/>
    <lineage>
        <taxon>Eukaryota</taxon>
        <taxon>Metazoa</taxon>
        <taxon>Ecdysozoa</taxon>
        <taxon>Arthropoda</taxon>
        <taxon>Hexapoda</taxon>
        <taxon>Insecta</taxon>
        <taxon>Pterygota</taxon>
        <taxon>Neoptera</taxon>
        <taxon>Endopterygota</taxon>
        <taxon>Hymenoptera</taxon>
        <taxon>Apocrita</taxon>
        <taxon>Aculeata</taxon>
        <taxon>Formicoidea</taxon>
        <taxon>Formicidae</taxon>
        <taxon>Myrmicinae</taxon>
        <taxon>Pseudoatta</taxon>
    </lineage>
</organism>
<reference evidence="2" key="1">
    <citation type="submission" date="2020-02" db="EMBL/GenBank/DDBJ databases">
        <title>Relaxed selection underlies rapid genomic changes in the transitions from sociality to social parasitism in ants.</title>
        <authorList>
            <person name="Bi X."/>
        </authorList>
    </citation>
    <scope>NUCLEOTIDE SEQUENCE</scope>
    <source>
        <strain evidence="2">BGI-DK2014c</strain>
        <tissue evidence="2">Whole body</tissue>
    </source>
</reference>
<keyword evidence="3" id="KW-1185">Reference proteome</keyword>
<comment type="caution">
    <text evidence="2">The sequence shown here is derived from an EMBL/GenBank/DDBJ whole genome shotgun (WGS) entry which is preliminary data.</text>
</comment>
<proteinExistence type="predicted"/>
<dbReference type="GO" id="GO:0003676">
    <property type="term" value="F:nucleic acid binding"/>
    <property type="evidence" value="ECO:0007669"/>
    <property type="project" value="InterPro"/>
</dbReference>
<dbReference type="Proteomes" id="UP000668214">
    <property type="component" value="Unassembled WGS sequence"/>
</dbReference>
<dbReference type="InterPro" id="IPR036397">
    <property type="entry name" value="RNaseH_sf"/>
</dbReference>
<evidence type="ECO:0000259" key="1">
    <source>
        <dbReference type="Pfam" id="PF13358"/>
    </source>
</evidence>
<feature type="non-terminal residue" evidence="2">
    <location>
        <position position="1"/>
    </location>
</feature>
<dbReference type="InterPro" id="IPR038717">
    <property type="entry name" value="Tc1-like_DDE_dom"/>
</dbReference>
<sequence length="153" mass="17884">GKDRKRDTTSRDDTRIVRMVKQNPKLLSRNIVESMNLNVNNRPVRPNLNYSDKNNGLGYGELMKNIYVLCENLEKSLLKLDLENNFNTTTFFKSNKIKLLEWPSQSPDLNPIENLWAYLKAWNKIDPEYLKKLESMPRRLEAALKAKGGHTKY</sequence>
<accession>A0A836ESG4</accession>
<dbReference type="EMBL" id="JAANIA010001745">
    <property type="protein sequence ID" value="KAG5319293.1"/>
    <property type="molecule type" value="Genomic_DNA"/>
</dbReference>
<feature type="non-terminal residue" evidence="2">
    <location>
        <position position="153"/>
    </location>
</feature>
<name>A0A836ESG4_9HYME</name>
<dbReference type="Gene3D" id="3.30.420.10">
    <property type="entry name" value="Ribonuclease H-like superfamily/Ribonuclease H"/>
    <property type="match status" value="1"/>
</dbReference>
<evidence type="ECO:0000313" key="3">
    <source>
        <dbReference type="Proteomes" id="UP000668214"/>
    </source>
</evidence>
<evidence type="ECO:0000313" key="2">
    <source>
        <dbReference type="EMBL" id="KAG5319293.1"/>
    </source>
</evidence>
<protein>
    <submittedName>
        <fullName evidence="2">TCB1 transposase</fullName>
    </submittedName>
</protein>
<dbReference type="Pfam" id="PF13358">
    <property type="entry name" value="DDE_3"/>
    <property type="match status" value="1"/>
</dbReference>
<feature type="domain" description="Tc1-like transposase DDE" evidence="1">
    <location>
        <begin position="89"/>
        <end position="124"/>
    </location>
</feature>
<dbReference type="AlphaFoldDB" id="A0A836ESG4"/>